<dbReference type="EMBL" id="JH431732">
    <property type="status" value="NOT_ANNOTATED_CDS"/>
    <property type="molecule type" value="Genomic_DNA"/>
</dbReference>
<dbReference type="HOGENOM" id="CLU_1143823_0_0_1"/>
<dbReference type="Proteomes" id="UP000014500">
    <property type="component" value="Unassembled WGS sequence"/>
</dbReference>
<name>T1J054_STRMM</name>
<dbReference type="AlphaFoldDB" id="T1J054"/>
<proteinExistence type="predicted"/>
<organism evidence="1 2">
    <name type="scientific">Strigamia maritima</name>
    <name type="common">European centipede</name>
    <name type="synonym">Geophilus maritimus</name>
    <dbReference type="NCBI Taxonomy" id="126957"/>
    <lineage>
        <taxon>Eukaryota</taxon>
        <taxon>Metazoa</taxon>
        <taxon>Ecdysozoa</taxon>
        <taxon>Arthropoda</taxon>
        <taxon>Myriapoda</taxon>
        <taxon>Chilopoda</taxon>
        <taxon>Pleurostigmophora</taxon>
        <taxon>Geophilomorpha</taxon>
        <taxon>Linotaeniidae</taxon>
        <taxon>Strigamia</taxon>
    </lineage>
</organism>
<dbReference type="EnsemblMetazoa" id="SMAR006893-RA">
    <property type="protein sequence ID" value="SMAR006893-PA"/>
    <property type="gene ID" value="SMAR006893"/>
</dbReference>
<sequence>MATAELENKILTSSREDLTKAKIEKILSMCDTTAYDECAGATAGEGHDGEMTSQERLECSLVRNYGSEDLFSLKNFKSGEIETVSMEKNTAPEDVLKESVKKIQEECSKKKNVKGKPSKIIKDKGASVSPRKDMSDVIDPKDIIDMCPFYGLENSEAAVDDRFHHKNTASMTNFFILNDLNISDVVWTYDEYMGKKPAPCPVSRRTSFWQRLRNHLKFSSHSRPMIRPVVSRIQKNSAVKPTQ</sequence>
<evidence type="ECO:0000313" key="2">
    <source>
        <dbReference type="Proteomes" id="UP000014500"/>
    </source>
</evidence>
<keyword evidence="2" id="KW-1185">Reference proteome</keyword>
<evidence type="ECO:0000313" key="1">
    <source>
        <dbReference type="EnsemblMetazoa" id="SMAR006893-PA"/>
    </source>
</evidence>
<reference evidence="2" key="1">
    <citation type="submission" date="2011-05" db="EMBL/GenBank/DDBJ databases">
        <authorList>
            <person name="Richards S.R."/>
            <person name="Qu J."/>
            <person name="Jiang H."/>
            <person name="Jhangiani S.N."/>
            <person name="Agravi P."/>
            <person name="Goodspeed R."/>
            <person name="Gross S."/>
            <person name="Mandapat C."/>
            <person name="Jackson L."/>
            <person name="Mathew T."/>
            <person name="Pu L."/>
            <person name="Thornton R."/>
            <person name="Saada N."/>
            <person name="Wilczek-Boney K.B."/>
            <person name="Lee S."/>
            <person name="Kovar C."/>
            <person name="Wu Y."/>
            <person name="Scherer S.E."/>
            <person name="Worley K.C."/>
            <person name="Muzny D.M."/>
            <person name="Gibbs R."/>
        </authorList>
    </citation>
    <scope>NUCLEOTIDE SEQUENCE</scope>
    <source>
        <strain evidence="2">Brora</strain>
    </source>
</reference>
<reference evidence="1" key="2">
    <citation type="submission" date="2015-02" db="UniProtKB">
        <authorList>
            <consortium name="EnsemblMetazoa"/>
        </authorList>
    </citation>
    <scope>IDENTIFICATION</scope>
</reference>
<accession>T1J054</accession>
<protein>
    <submittedName>
        <fullName evidence="1">Uncharacterized protein</fullName>
    </submittedName>
</protein>